<accession>A0A6C0BK08</accession>
<name>A0A6C0BK08_9ZZZZ</name>
<evidence type="ECO:0000259" key="2">
    <source>
        <dbReference type="SMART" id="SM00645"/>
    </source>
</evidence>
<dbReference type="EMBL" id="MN739186">
    <property type="protein sequence ID" value="QHS92695.1"/>
    <property type="molecule type" value="Genomic_DNA"/>
</dbReference>
<dbReference type="InterPro" id="IPR013128">
    <property type="entry name" value="Peptidase_C1A"/>
</dbReference>
<evidence type="ECO:0000313" key="3">
    <source>
        <dbReference type="EMBL" id="QHS92695.1"/>
    </source>
</evidence>
<dbReference type="Pfam" id="PF00112">
    <property type="entry name" value="Peptidase_C1"/>
    <property type="match status" value="1"/>
</dbReference>
<dbReference type="GO" id="GO:0006508">
    <property type="term" value="P:proteolysis"/>
    <property type="evidence" value="ECO:0007669"/>
    <property type="project" value="InterPro"/>
</dbReference>
<dbReference type="AlphaFoldDB" id="A0A6C0BK08"/>
<dbReference type="PANTHER" id="PTHR12411">
    <property type="entry name" value="CYSTEINE PROTEASE FAMILY C1-RELATED"/>
    <property type="match status" value="1"/>
</dbReference>
<dbReference type="Gene3D" id="3.90.70.10">
    <property type="entry name" value="Cysteine proteinases"/>
    <property type="match status" value="1"/>
</dbReference>
<organism evidence="3">
    <name type="scientific">viral metagenome</name>
    <dbReference type="NCBI Taxonomy" id="1070528"/>
    <lineage>
        <taxon>unclassified sequences</taxon>
        <taxon>metagenomes</taxon>
        <taxon>organismal metagenomes</taxon>
    </lineage>
</organism>
<protein>
    <recommendedName>
        <fullName evidence="2">Peptidase C1A papain C-terminal domain-containing protein</fullName>
    </recommendedName>
</protein>
<dbReference type="InterPro" id="IPR038765">
    <property type="entry name" value="Papain-like_cys_pep_sf"/>
</dbReference>
<reference evidence="3" key="1">
    <citation type="journal article" date="2020" name="Nature">
        <title>Giant virus diversity and host interactions through global metagenomics.</title>
        <authorList>
            <person name="Schulz F."/>
            <person name="Roux S."/>
            <person name="Paez-Espino D."/>
            <person name="Jungbluth S."/>
            <person name="Walsh D.A."/>
            <person name="Denef V.J."/>
            <person name="McMahon K.D."/>
            <person name="Konstantinidis K.T."/>
            <person name="Eloe-Fadrosh E.A."/>
            <person name="Kyrpides N.C."/>
            <person name="Woyke T."/>
        </authorList>
    </citation>
    <scope>NUCLEOTIDE SEQUENCE</scope>
    <source>
        <strain evidence="3">GVMAG-M-3300014204-73</strain>
    </source>
</reference>
<dbReference type="CDD" id="cd02619">
    <property type="entry name" value="Peptidase_C1"/>
    <property type="match status" value="1"/>
</dbReference>
<dbReference type="GO" id="GO:0008234">
    <property type="term" value="F:cysteine-type peptidase activity"/>
    <property type="evidence" value="ECO:0007669"/>
    <property type="project" value="InterPro"/>
</dbReference>
<dbReference type="SMART" id="SM00645">
    <property type="entry name" value="Pept_C1"/>
    <property type="match status" value="1"/>
</dbReference>
<feature type="domain" description="Peptidase C1A papain C-terminal" evidence="2">
    <location>
        <begin position="28"/>
        <end position="251"/>
    </location>
</feature>
<proteinExistence type="inferred from homology"/>
<dbReference type="SUPFAM" id="SSF54001">
    <property type="entry name" value="Cysteine proteinases"/>
    <property type="match status" value="1"/>
</dbReference>
<evidence type="ECO:0000256" key="1">
    <source>
        <dbReference type="ARBA" id="ARBA00008455"/>
    </source>
</evidence>
<dbReference type="InterPro" id="IPR000668">
    <property type="entry name" value="Peptidase_C1A_C"/>
</dbReference>
<comment type="similarity">
    <text evidence="1">Belongs to the peptidase C1 family.</text>
</comment>
<sequence length="284" mass="32647">MARKYGWKKDKSDARDHVLKLCRKPVQLPSCVDLRKEITLPEIYDQGDLGSCTANAIGFAYQYDEISQKNSNCFMPSRLYIYYNEREIEHTVLEDSGAELRDGMKSINRDGVCQEPSWPYVINRFTQKPTKECYDEGKKCKSVSYSHVEQDIISLKTVLNHKLPIIFGFIVYESFESEIVAKTGIMPMPKTQNEPCLGGHAVVCVGYDDDKIMGDGNKGAMIIRNSWGHGWGDQGYFYMPYDFITNPQFASDFWVLNQVTNPRFPLRSEYLTYQRPLPSQPQPQ</sequence>